<organism evidence="6">
    <name type="scientific">uncultured Thiotrichaceae bacterium</name>
    <dbReference type="NCBI Taxonomy" id="298394"/>
    <lineage>
        <taxon>Bacteria</taxon>
        <taxon>Pseudomonadati</taxon>
        <taxon>Pseudomonadota</taxon>
        <taxon>Gammaproteobacteria</taxon>
        <taxon>Thiotrichales</taxon>
        <taxon>Thiotrichaceae</taxon>
        <taxon>environmental samples</taxon>
    </lineage>
</organism>
<name>A0A6S6UHH0_9GAMM</name>
<proteinExistence type="predicted"/>
<evidence type="ECO:0000313" key="6">
    <source>
        <dbReference type="EMBL" id="CAA6826619.1"/>
    </source>
</evidence>
<feature type="domain" description="AB hydrolase-1" evidence="5">
    <location>
        <begin position="2"/>
        <end position="228"/>
    </location>
</feature>
<dbReference type="GO" id="GO:0052689">
    <property type="term" value="F:carboxylic ester hydrolase activity"/>
    <property type="evidence" value="ECO:0007669"/>
    <property type="project" value="UniProtKB-KW"/>
</dbReference>
<dbReference type="GO" id="GO:0016020">
    <property type="term" value="C:membrane"/>
    <property type="evidence" value="ECO:0007669"/>
    <property type="project" value="TreeGrafter"/>
</dbReference>
<sequence length="236" mass="26204">MLIHGWGMNSQVWADIGKALEENNTVGYVNLPGHGDVTNVSLESLKQIADLLAAEILQPVTVIGWSLGGLVAQALAKHHADVCTKLVLIASTVCFRQRDDWQAAMPQDVMDRFQQSLESDYEKTVKQFLALQFIGTKNSKQFSRQFQEGILNFPPNPQALRQGMQLLLDTDLRPYELACEMTWLFGAKDRIVPVAAAEAIQCLYPHSTIEIFKDAGHAPFISEPETVLSTLKAKLP</sequence>
<keyword evidence="4" id="KW-0378">Hydrolase</keyword>
<dbReference type="PANTHER" id="PTHR43798:SF31">
    <property type="entry name" value="AB HYDROLASE SUPERFAMILY PROTEIN YCLE"/>
    <property type="match status" value="1"/>
</dbReference>
<dbReference type="InterPro" id="IPR010076">
    <property type="entry name" value="BioH"/>
</dbReference>
<dbReference type="PANTHER" id="PTHR43798">
    <property type="entry name" value="MONOACYLGLYCEROL LIPASE"/>
    <property type="match status" value="1"/>
</dbReference>
<accession>A0A6S6UHH0</accession>
<evidence type="ECO:0000259" key="5">
    <source>
        <dbReference type="Pfam" id="PF12697"/>
    </source>
</evidence>
<dbReference type="SUPFAM" id="SSF53474">
    <property type="entry name" value="alpha/beta-Hydrolases"/>
    <property type="match status" value="1"/>
</dbReference>
<evidence type="ECO:0000256" key="3">
    <source>
        <dbReference type="ARBA" id="ARBA00022756"/>
    </source>
</evidence>
<dbReference type="AlphaFoldDB" id="A0A6S6UHH0"/>
<keyword evidence="1" id="KW-0719">Serine esterase</keyword>
<dbReference type="GO" id="GO:0009102">
    <property type="term" value="P:biotin biosynthetic process"/>
    <property type="evidence" value="ECO:0007669"/>
    <property type="project" value="UniProtKB-KW"/>
</dbReference>
<dbReference type="InterPro" id="IPR050266">
    <property type="entry name" value="AB_hydrolase_sf"/>
</dbReference>
<dbReference type="EMBL" id="CACVAY010000135">
    <property type="protein sequence ID" value="CAA6826619.1"/>
    <property type="molecule type" value="Genomic_DNA"/>
</dbReference>
<dbReference type="NCBIfam" id="TIGR01738">
    <property type="entry name" value="bioH"/>
    <property type="match status" value="1"/>
</dbReference>
<keyword evidence="3" id="KW-0093">Biotin biosynthesis</keyword>
<dbReference type="InterPro" id="IPR029058">
    <property type="entry name" value="AB_hydrolase_fold"/>
</dbReference>
<keyword evidence="2" id="KW-0963">Cytoplasm</keyword>
<dbReference type="Pfam" id="PF12697">
    <property type="entry name" value="Abhydrolase_6"/>
    <property type="match status" value="1"/>
</dbReference>
<reference evidence="6" key="1">
    <citation type="submission" date="2020-01" db="EMBL/GenBank/DDBJ databases">
        <authorList>
            <person name="Meier V. D."/>
            <person name="Meier V D."/>
        </authorList>
    </citation>
    <scope>NUCLEOTIDE SEQUENCE</scope>
    <source>
        <strain evidence="6">HLG_WM_MAG_07</strain>
    </source>
</reference>
<evidence type="ECO:0000256" key="1">
    <source>
        <dbReference type="ARBA" id="ARBA00022487"/>
    </source>
</evidence>
<protein>
    <submittedName>
        <fullName evidence="6">Biotin synthesis protein BioH</fullName>
    </submittedName>
</protein>
<evidence type="ECO:0000256" key="2">
    <source>
        <dbReference type="ARBA" id="ARBA00022490"/>
    </source>
</evidence>
<dbReference type="InterPro" id="IPR000073">
    <property type="entry name" value="AB_hydrolase_1"/>
</dbReference>
<gene>
    <name evidence="6" type="ORF">HELGO_WM24692</name>
</gene>
<dbReference type="Gene3D" id="3.40.50.1820">
    <property type="entry name" value="alpha/beta hydrolase"/>
    <property type="match status" value="1"/>
</dbReference>
<evidence type="ECO:0000256" key="4">
    <source>
        <dbReference type="ARBA" id="ARBA00022801"/>
    </source>
</evidence>